<name>A0AAD7AE76_9AGAR</name>
<keyword evidence="1" id="KW-0812">Transmembrane</keyword>
<dbReference type="Proteomes" id="UP001218218">
    <property type="component" value="Unassembled WGS sequence"/>
</dbReference>
<evidence type="ECO:0000313" key="2">
    <source>
        <dbReference type="EMBL" id="KAJ7356410.1"/>
    </source>
</evidence>
<proteinExistence type="predicted"/>
<feature type="transmembrane region" description="Helical" evidence="1">
    <location>
        <begin position="155"/>
        <end position="172"/>
    </location>
</feature>
<comment type="caution">
    <text evidence="2">The sequence shown here is derived from an EMBL/GenBank/DDBJ whole genome shotgun (WGS) entry which is preliminary data.</text>
</comment>
<organism evidence="2 3">
    <name type="scientific">Mycena albidolilacea</name>
    <dbReference type="NCBI Taxonomy" id="1033008"/>
    <lineage>
        <taxon>Eukaryota</taxon>
        <taxon>Fungi</taxon>
        <taxon>Dikarya</taxon>
        <taxon>Basidiomycota</taxon>
        <taxon>Agaricomycotina</taxon>
        <taxon>Agaricomycetes</taxon>
        <taxon>Agaricomycetidae</taxon>
        <taxon>Agaricales</taxon>
        <taxon>Marasmiineae</taxon>
        <taxon>Mycenaceae</taxon>
        <taxon>Mycena</taxon>
    </lineage>
</organism>
<dbReference type="EMBL" id="JARIHO010000008">
    <property type="protein sequence ID" value="KAJ7356410.1"/>
    <property type="molecule type" value="Genomic_DNA"/>
</dbReference>
<reference evidence="2" key="1">
    <citation type="submission" date="2023-03" db="EMBL/GenBank/DDBJ databases">
        <title>Massive genome expansion in bonnet fungi (Mycena s.s.) driven by repeated elements and novel gene families across ecological guilds.</title>
        <authorList>
            <consortium name="Lawrence Berkeley National Laboratory"/>
            <person name="Harder C.B."/>
            <person name="Miyauchi S."/>
            <person name="Viragh M."/>
            <person name="Kuo A."/>
            <person name="Thoen E."/>
            <person name="Andreopoulos B."/>
            <person name="Lu D."/>
            <person name="Skrede I."/>
            <person name="Drula E."/>
            <person name="Henrissat B."/>
            <person name="Morin E."/>
            <person name="Kohler A."/>
            <person name="Barry K."/>
            <person name="LaButti K."/>
            <person name="Morin E."/>
            <person name="Salamov A."/>
            <person name="Lipzen A."/>
            <person name="Mereny Z."/>
            <person name="Hegedus B."/>
            <person name="Baldrian P."/>
            <person name="Stursova M."/>
            <person name="Weitz H."/>
            <person name="Taylor A."/>
            <person name="Grigoriev I.V."/>
            <person name="Nagy L.G."/>
            <person name="Martin F."/>
            <person name="Kauserud H."/>
        </authorList>
    </citation>
    <scope>NUCLEOTIDE SEQUENCE</scope>
    <source>
        <strain evidence="2">CBHHK002</strain>
    </source>
</reference>
<keyword evidence="3" id="KW-1185">Reference proteome</keyword>
<dbReference type="PANTHER" id="PTHR35043">
    <property type="entry name" value="TRANSCRIPTION FACTOR DOMAIN-CONTAINING PROTEIN"/>
    <property type="match status" value="1"/>
</dbReference>
<dbReference type="PANTHER" id="PTHR35043:SF7">
    <property type="entry name" value="TRANSCRIPTION FACTOR DOMAIN-CONTAINING PROTEIN"/>
    <property type="match status" value="1"/>
</dbReference>
<feature type="non-terminal residue" evidence="2">
    <location>
        <position position="175"/>
    </location>
</feature>
<accession>A0AAD7AE76</accession>
<gene>
    <name evidence="2" type="ORF">DFH08DRAFT_627649</name>
</gene>
<evidence type="ECO:0000313" key="3">
    <source>
        <dbReference type="Proteomes" id="UP001218218"/>
    </source>
</evidence>
<feature type="non-terminal residue" evidence="2">
    <location>
        <position position="1"/>
    </location>
</feature>
<evidence type="ECO:0000256" key="1">
    <source>
        <dbReference type="SAM" id="Phobius"/>
    </source>
</evidence>
<dbReference type="AlphaFoldDB" id="A0AAD7AE76"/>
<sequence>RTTLNIFYACVSAIVASSWATAHPNLPASYRQTFLITLYLIVFPEVVLTWALREYKDARRLSKSALFLNSITLVHAFLLLMGGFTTSSSRPIVSDKEVAIAMVRTEIQGVKLSDIKQMDKSTMVAKSVAVLQSGWLVTQAIARAANDLPLSLLELSALTFTINSLVLSILWYNKP</sequence>
<keyword evidence="1" id="KW-0472">Membrane</keyword>
<feature type="transmembrane region" description="Helical" evidence="1">
    <location>
        <begin position="32"/>
        <end position="52"/>
    </location>
</feature>
<protein>
    <submittedName>
        <fullName evidence="2">Uncharacterized protein</fullName>
    </submittedName>
</protein>
<keyword evidence="1" id="KW-1133">Transmembrane helix</keyword>
<feature type="transmembrane region" description="Helical" evidence="1">
    <location>
        <begin position="64"/>
        <end position="84"/>
    </location>
</feature>